<name>A0A4Q2VDY1_FUSOX</name>
<comment type="caution">
    <text evidence="2">The sequence shown here is derived from an EMBL/GenBank/DDBJ whole genome shotgun (WGS) entry which is preliminary data.</text>
</comment>
<feature type="compositionally biased region" description="Acidic residues" evidence="1">
    <location>
        <begin position="87"/>
        <end position="97"/>
    </location>
</feature>
<evidence type="ECO:0000313" key="2">
    <source>
        <dbReference type="EMBL" id="RYC82207.1"/>
    </source>
</evidence>
<dbReference type="AlphaFoldDB" id="A0A4Q2VDY1"/>
<feature type="region of interest" description="Disordered" evidence="1">
    <location>
        <begin position="32"/>
        <end position="60"/>
    </location>
</feature>
<sequence>MRARSPSNGWKTRNPSLIKSLFQNRIGTLVSSGFAGDPGSHKEVENQKSGIQESVPEPMDIDTEGELTKMDVDMDIPTIVIHPPSDNDGDDDEMKDDLDETQGICATIEGQLEIEMRGLTVRHL</sequence>
<dbReference type="EMBL" id="MQTW01000197">
    <property type="protein sequence ID" value="RYC82207.1"/>
    <property type="molecule type" value="Genomic_DNA"/>
</dbReference>
<dbReference type="Proteomes" id="UP000290540">
    <property type="component" value="Unassembled WGS sequence"/>
</dbReference>
<gene>
    <name evidence="2" type="ORF">BFJ63_vAg14915</name>
</gene>
<evidence type="ECO:0000256" key="1">
    <source>
        <dbReference type="SAM" id="MobiDB-lite"/>
    </source>
</evidence>
<feature type="region of interest" description="Disordered" evidence="1">
    <location>
        <begin position="78"/>
        <end position="97"/>
    </location>
</feature>
<evidence type="ECO:0000313" key="3">
    <source>
        <dbReference type="Proteomes" id="UP000290540"/>
    </source>
</evidence>
<proteinExistence type="predicted"/>
<protein>
    <submittedName>
        <fullName evidence="2">Uncharacterized protein</fullName>
    </submittedName>
</protein>
<organism evidence="2 3">
    <name type="scientific">Fusarium oxysporum f. sp. narcissi</name>
    <dbReference type="NCBI Taxonomy" id="451672"/>
    <lineage>
        <taxon>Eukaryota</taxon>
        <taxon>Fungi</taxon>
        <taxon>Dikarya</taxon>
        <taxon>Ascomycota</taxon>
        <taxon>Pezizomycotina</taxon>
        <taxon>Sordariomycetes</taxon>
        <taxon>Hypocreomycetidae</taxon>
        <taxon>Hypocreales</taxon>
        <taxon>Nectriaceae</taxon>
        <taxon>Fusarium</taxon>
        <taxon>Fusarium oxysporum species complex</taxon>
    </lineage>
</organism>
<accession>A0A4Q2VDY1</accession>
<reference evidence="2 3" key="1">
    <citation type="submission" date="2016-12" db="EMBL/GenBank/DDBJ databases">
        <title>Draft genome sequence of Fusarium oxysporum causing rot on Narcissus.</title>
        <authorList>
            <person name="Armitage A.D."/>
            <person name="Taylor A."/>
            <person name="Clarkson J.P."/>
            <person name="Harrison R.J."/>
            <person name="Jackson A.C."/>
        </authorList>
    </citation>
    <scope>NUCLEOTIDE SEQUENCE [LARGE SCALE GENOMIC DNA]</scope>
    <source>
        <strain evidence="2 3">N139</strain>
    </source>
</reference>